<proteinExistence type="predicted"/>
<evidence type="ECO:0000259" key="2">
    <source>
        <dbReference type="Pfam" id="PF07727"/>
    </source>
</evidence>
<dbReference type="Pfam" id="PF07727">
    <property type="entry name" value="RVT_2"/>
    <property type="match status" value="1"/>
</dbReference>
<gene>
    <name evidence="4" type="ORF">Tci_109899</name>
</gene>
<evidence type="ECO:0000256" key="1">
    <source>
        <dbReference type="SAM" id="MobiDB-lite"/>
    </source>
</evidence>
<feature type="domain" description="Reverse transcriptase Ty1/copia-type" evidence="2">
    <location>
        <begin position="593"/>
        <end position="702"/>
    </location>
</feature>
<reference evidence="4" key="1">
    <citation type="journal article" date="2019" name="Sci. Rep.">
        <title>Draft genome of Tanacetum cinerariifolium, the natural source of mosquito coil.</title>
        <authorList>
            <person name="Yamashiro T."/>
            <person name="Shiraishi A."/>
            <person name="Satake H."/>
            <person name="Nakayama K."/>
        </authorList>
    </citation>
    <scope>NUCLEOTIDE SEQUENCE</scope>
</reference>
<name>A0A699GMT0_TANCI</name>
<comment type="caution">
    <text evidence="4">The sequence shown here is derived from an EMBL/GenBank/DDBJ whole genome shotgun (WGS) entry which is preliminary data.</text>
</comment>
<dbReference type="AlphaFoldDB" id="A0A699GMT0"/>
<feature type="compositionally biased region" description="Basic and acidic residues" evidence="1">
    <location>
        <begin position="493"/>
        <end position="510"/>
    </location>
</feature>
<feature type="domain" description="GAG-pre-integrase" evidence="3">
    <location>
        <begin position="394"/>
        <end position="449"/>
    </location>
</feature>
<accession>A0A699GMT0</accession>
<feature type="region of interest" description="Disordered" evidence="1">
    <location>
        <begin position="487"/>
        <end position="514"/>
    </location>
</feature>
<evidence type="ECO:0000259" key="3">
    <source>
        <dbReference type="Pfam" id="PF13976"/>
    </source>
</evidence>
<organism evidence="4">
    <name type="scientific">Tanacetum cinerariifolium</name>
    <name type="common">Dalmatian daisy</name>
    <name type="synonym">Chrysanthemum cinerariifolium</name>
    <dbReference type="NCBI Taxonomy" id="118510"/>
    <lineage>
        <taxon>Eukaryota</taxon>
        <taxon>Viridiplantae</taxon>
        <taxon>Streptophyta</taxon>
        <taxon>Embryophyta</taxon>
        <taxon>Tracheophyta</taxon>
        <taxon>Spermatophyta</taxon>
        <taxon>Magnoliopsida</taxon>
        <taxon>eudicotyledons</taxon>
        <taxon>Gunneridae</taxon>
        <taxon>Pentapetalae</taxon>
        <taxon>asterids</taxon>
        <taxon>campanulids</taxon>
        <taxon>Asterales</taxon>
        <taxon>Asteraceae</taxon>
        <taxon>Asteroideae</taxon>
        <taxon>Anthemideae</taxon>
        <taxon>Anthemidinae</taxon>
        <taxon>Tanacetum</taxon>
    </lineage>
</organism>
<protein>
    <submittedName>
        <fullName evidence="4">Putative ribonuclease H-like domain-containing protein</fullName>
    </submittedName>
</protein>
<dbReference type="InterPro" id="IPR013103">
    <property type="entry name" value="RVT_2"/>
</dbReference>
<evidence type="ECO:0000313" key="4">
    <source>
        <dbReference type="EMBL" id="GEV37922.1"/>
    </source>
</evidence>
<dbReference type="InterPro" id="IPR025724">
    <property type="entry name" value="GAG-pre-integrase_dom"/>
</dbReference>
<dbReference type="EMBL" id="BKCJ010021854">
    <property type="protein sequence ID" value="GEV37922.1"/>
    <property type="molecule type" value="Genomic_DNA"/>
</dbReference>
<sequence>MLMLLEENDAAAEVIKKLLYGFPWSIKGTLWQSLRFRIDSYSINKVSFLVVLDLSKVANPLYALRDKDLLKLKDPQVVSEPFERTLNKKTFFVYKRPFCDPMESLSPQVVVAAMLLIFNPNEFDLWKMRIKQYFLMTDYSLWEVILNGDSPTPTRVIDGVVQAIDHTTTEQRLAKKNKLKARGTLLMALPNKHQLKFNIHKDAKSLMKAIEKRFGGNKETKKVQKILFKQEKSQFDVLLYKSGLESIEARLVVYQQNENVFKEDIDLLKLDVMLRDNDLVELRKMFKKAEKERHEFKQTLEKFRLFTKSNSESDDGVPTSLVHNRSKPYALIIEDWVSDSEDEYEEINRGYVAFGGNPKGGKITVKDTECVVLSFNFKLPDENHVLLRVSRENNMYKIDLKNIVPSGDLTCLFVKATLDESNLWHRRLGHINFKTMNKLFKGKVIKEAKSTQQYMLLPLWSTGFQNPQNTDTDAAFDVKDNKNAVHVSLSSSDKPKKHDEKATREAKGKSPVDFAPVTTIGPNSTYNTNSFNAAGPFDNVVSLNFEIGRKYLFVDPCQYPDDPDMPALEDIVYSDDEEDVGPEAESSNKEYGKDGFIVYQMDVKSAFLYETIKEEVYVCQPLGFEDPNYPDKVYKVVKALYGLHQAPRAWYETLANYLLENDFQRGNIHETLFIKKQKGDILLVQFWASVLVKKTNDVVKLQALIDRKKVVITEDTIRQALRFDDADGVDCLFNKEIFAELARIGYEKPPP</sequence>
<dbReference type="Pfam" id="PF13976">
    <property type="entry name" value="gag_pre-integrs"/>
    <property type="match status" value="1"/>
</dbReference>